<reference evidence="3" key="1">
    <citation type="submission" date="2021-01" db="EMBL/GenBank/DDBJ databases">
        <title>Adiantum capillus-veneris genome.</title>
        <authorList>
            <person name="Fang Y."/>
            <person name="Liao Q."/>
        </authorList>
    </citation>
    <scope>NUCLEOTIDE SEQUENCE</scope>
    <source>
        <strain evidence="3">H3</strain>
        <tissue evidence="3">Leaf</tissue>
    </source>
</reference>
<protein>
    <recommendedName>
        <fullName evidence="5">Transmembrane protein</fullName>
    </recommendedName>
</protein>
<accession>A0A9D4U7D0</accession>
<keyword evidence="2" id="KW-0732">Signal</keyword>
<dbReference type="Proteomes" id="UP000886520">
    <property type="component" value="Chromosome 22"/>
</dbReference>
<dbReference type="AlphaFoldDB" id="A0A9D4U7D0"/>
<feature type="region of interest" description="Disordered" evidence="1">
    <location>
        <begin position="68"/>
        <end position="87"/>
    </location>
</feature>
<proteinExistence type="predicted"/>
<gene>
    <name evidence="3" type="ORF">GOP47_0022897</name>
</gene>
<feature type="signal peptide" evidence="2">
    <location>
        <begin position="1"/>
        <end position="27"/>
    </location>
</feature>
<name>A0A9D4U7D0_ADICA</name>
<keyword evidence="4" id="KW-1185">Reference proteome</keyword>
<organism evidence="3 4">
    <name type="scientific">Adiantum capillus-veneris</name>
    <name type="common">Maidenhair fern</name>
    <dbReference type="NCBI Taxonomy" id="13818"/>
    <lineage>
        <taxon>Eukaryota</taxon>
        <taxon>Viridiplantae</taxon>
        <taxon>Streptophyta</taxon>
        <taxon>Embryophyta</taxon>
        <taxon>Tracheophyta</taxon>
        <taxon>Polypodiopsida</taxon>
        <taxon>Polypodiidae</taxon>
        <taxon>Polypodiales</taxon>
        <taxon>Pteridineae</taxon>
        <taxon>Pteridaceae</taxon>
        <taxon>Vittarioideae</taxon>
        <taxon>Adiantum</taxon>
    </lineage>
</organism>
<evidence type="ECO:0000313" key="4">
    <source>
        <dbReference type="Proteomes" id="UP000886520"/>
    </source>
</evidence>
<feature type="chain" id="PRO_5038999626" description="Transmembrane protein" evidence="2">
    <location>
        <begin position="28"/>
        <end position="132"/>
    </location>
</feature>
<evidence type="ECO:0008006" key="5">
    <source>
        <dbReference type="Google" id="ProtNLM"/>
    </source>
</evidence>
<evidence type="ECO:0000313" key="3">
    <source>
        <dbReference type="EMBL" id="KAI5062358.1"/>
    </source>
</evidence>
<sequence>MQIKFRHLRHGIALFVLCFLLLGPIFATSRPAIGLWRDVAAAPGALPPFVGLSMSVEIREHRLVQKTNNVSLHHTPPPPQAQVQSRGKRRVERLKRIVVKKVLHEVPSGANPISNEIPTKLVDAQKVPNSMP</sequence>
<evidence type="ECO:0000256" key="1">
    <source>
        <dbReference type="SAM" id="MobiDB-lite"/>
    </source>
</evidence>
<evidence type="ECO:0000256" key="2">
    <source>
        <dbReference type="SAM" id="SignalP"/>
    </source>
</evidence>
<dbReference type="EMBL" id="JABFUD020000022">
    <property type="protein sequence ID" value="KAI5062358.1"/>
    <property type="molecule type" value="Genomic_DNA"/>
</dbReference>
<comment type="caution">
    <text evidence="3">The sequence shown here is derived from an EMBL/GenBank/DDBJ whole genome shotgun (WGS) entry which is preliminary data.</text>
</comment>